<dbReference type="SUPFAM" id="SSF54637">
    <property type="entry name" value="Thioesterase/thiol ester dehydrase-isomerase"/>
    <property type="match status" value="1"/>
</dbReference>
<dbReference type="InterPro" id="IPR011973">
    <property type="entry name" value="PaaD"/>
</dbReference>
<gene>
    <name evidence="3" type="primary">paaI</name>
    <name evidence="3" type="ORF">E0486_08820</name>
</gene>
<dbReference type="Pfam" id="PF03061">
    <property type="entry name" value="4HBT"/>
    <property type="match status" value="1"/>
</dbReference>
<comment type="caution">
    <text evidence="3">The sequence shown here is derived from an EMBL/GenBank/DDBJ whole genome shotgun (WGS) entry which is preliminary data.</text>
</comment>
<accession>A0A4R4DZN2</accession>
<dbReference type="PANTHER" id="PTHR42856">
    <property type="entry name" value="ACYL-COENZYME A THIOESTERASE PAAI"/>
    <property type="match status" value="1"/>
</dbReference>
<organism evidence="3 4">
    <name type="scientific">Flaviaesturariibacter aridisoli</name>
    <dbReference type="NCBI Taxonomy" id="2545761"/>
    <lineage>
        <taxon>Bacteria</taxon>
        <taxon>Pseudomonadati</taxon>
        <taxon>Bacteroidota</taxon>
        <taxon>Chitinophagia</taxon>
        <taxon>Chitinophagales</taxon>
        <taxon>Chitinophagaceae</taxon>
        <taxon>Flaviaestuariibacter</taxon>
    </lineage>
</organism>
<dbReference type="NCBIfam" id="TIGR02286">
    <property type="entry name" value="PaaD"/>
    <property type="match status" value="1"/>
</dbReference>
<dbReference type="RefSeq" id="WP_131851798.1">
    <property type="nucleotide sequence ID" value="NZ_SKFH01000011.1"/>
</dbReference>
<keyword evidence="1" id="KW-0378">Hydrolase</keyword>
<name>A0A4R4DZN2_9BACT</name>
<keyword evidence="4" id="KW-1185">Reference proteome</keyword>
<dbReference type="InterPro" id="IPR029069">
    <property type="entry name" value="HotDog_dom_sf"/>
</dbReference>
<dbReference type="InterPro" id="IPR003736">
    <property type="entry name" value="PAAI_dom"/>
</dbReference>
<dbReference type="Proteomes" id="UP000295164">
    <property type="component" value="Unassembled WGS sequence"/>
</dbReference>
<dbReference type="OrthoDB" id="32575at2"/>
<evidence type="ECO:0000259" key="2">
    <source>
        <dbReference type="Pfam" id="PF03061"/>
    </source>
</evidence>
<dbReference type="AlphaFoldDB" id="A0A4R4DZN2"/>
<dbReference type="InterPro" id="IPR006683">
    <property type="entry name" value="Thioestr_dom"/>
</dbReference>
<dbReference type="Gene3D" id="3.10.129.10">
    <property type="entry name" value="Hotdog Thioesterase"/>
    <property type="match status" value="1"/>
</dbReference>
<protein>
    <submittedName>
        <fullName evidence="3">Hydroxyphenylacetyl-CoA thioesterase PaaI</fullName>
    </submittedName>
</protein>
<dbReference type="CDD" id="cd03443">
    <property type="entry name" value="PaaI_thioesterase"/>
    <property type="match status" value="1"/>
</dbReference>
<dbReference type="GO" id="GO:0016289">
    <property type="term" value="F:acyl-CoA hydrolase activity"/>
    <property type="evidence" value="ECO:0007669"/>
    <property type="project" value="UniProtKB-ARBA"/>
</dbReference>
<evidence type="ECO:0000313" key="3">
    <source>
        <dbReference type="EMBL" id="TCZ72184.1"/>
    </source>
</evidence>
<proteinExistence type="predicted"/>
<dbReference type="EMBL" id="SKFH01000011">
    <property type="protein sequence ID" value="TCZ72184.1"/>
    <property type="molecule type" value="Genomic_DNA"/>
</dbReference>
<sequence length="144" mass="15840">MTDALARQVVDHMIEHDQFSRWLGVEILEVREGYSRIRMTLREEMLNGFGIIHGGIAFSLADSAFAFACNNRNNLSVALDTGINFTRQLLPGDTITAEARELHNGRSTGLYHIMVTNAAGDTVAIFKGTCFRTGKPLVTPANSL</sequence>
<reference evidence="3 4" key="1">
    <citation type="submission" date="2019-03" db="EMBL/GenBank/DDBJ databases">
        <authorList>
            <person name="Kim M.K.M."/>
        </authorList>
    </citation>
    <scope>NUCLEOTIDE SEQUENCE [LARGE SCALE GENOMIC DNA]</scope>
    <source>
        <strain evidence="3 4">17J68-15</strain>
    </source>
</reference>
<evidence type="ECO:0000256" key="1">
    <source>
        <dbReference type="ARBA" id="ARBA00022801"/>
    </source>
</evidence>
<dbReference type="PANTHER" id="PTHR42856:SF1">
    <property type="entry name" value="ACYL-COENZYME A THIOESTERASE PAAI"/>
    <property type="match status" value="1"/>
</dbReference>
<feature type="domain" description="Thioesterase" evidence="2">
    <location>
        <begin position="49"/>
        <end position="123"/>
    </location>
</feature>
<dbReference type="InterPro" id="IPR052723">
    <property type="entry name" value="Acyl-CoA_thioesterase_PaaI"/>
</dbReference>
<evidence type="ECO:0000313" key="4">
    <source>
        <dbReference type="Proteomes" id="UP000295164"/>
    </source>
</evidence>
<dbReference type="NCBIfam" id="TIGR00369">
    <property type="entry name" value="unchar_dom_1"/>
    <property type="match status" value="1"/>
</dbReference>